<name>A0A6P2D2A9_9BACT</name>
<keyword evidence="1" id="KW-0175">Coiled coil</keyword>
<organism evidence="2 3">
    <name type="scientific">Gemmata massiliana</name>
    <dbReference type="NCBI Taxonomy" id="1210884"/>
    <lineage>
        <taxon>Bacteria</taxon>
        <taxon>Pseudomonadati</taxon>
        <taxon>Planctomycetota</taxon>
        <taxon>Planctomycetia</taxon>
        <taxon>Gemmatales</taxon>
        <taxon>Gemmataceae</taxon>
        <taxon>Gemmata</taxon>
    </lineage>
</organism>
<dbReference type="AlphaFoldDB" id="A0A6P2D2A9"/>
<dbReference type="RefSeq" id="WP_162668279.1">
    <property type="nucleotide sequence ID" value="NZ_LR593886.1"/>
</dbReference>
<feature type="coiled-coil region" evidence="1">
    <location>
        <begin position="192"/>
        <end position="219"/>
    </location>
</feature>
<dbReference type="KEGG" id="gms:SOIL9_41420"/>
<proteinExistence type="predicted"/>
<keyword evidence="3" id="KW-1185">Reference proteome</keyword>
<evidence type="ECO:0000313" key="2">
    <source>
        <dbReference type="EMBL" id="VTR93572.1"/>
    </source>
</evidence>
<gene>
    <name evidence="2" type="ORF">SOIL9_41420</name>
</gene>
<dbReference type="Proteomes" id="UP000464178">
    <property type="component" value="Chromosome"/>
</dbReference>
<dbReference type="EMBL" id="LR593886">
    <property type="protein sequence ID" value="VTR93572.1"/>
    <property type="molecule type" value="Genomic_DNA"/>
</dbReference>
<accession>A0A6P2D2A9</accession>
<sequence>MTSDLLKKLRTAERGRKADAEARYAAAVREAAEGKDLDPDDVLELLLELGRGADQFAADTQVIADRMALQAKFDTVPALKAELANYEKETADRIAAFKPIETEYYQRMRYLQFHRDRVEKQIREAEGAKQELHRSCRDPELLARAQTIRGAIDDVYQQQQQWKKKIDDNRAALETATIRNERTNTGLYAEDIANARFRLDNATSKLAEVNAQMARLVAAMEANDEAMRQV</sequence>
<evidence type="ECO:0000313" key="3">
    <source>
        <dbReference type="Proteomes" id="UP000464178"/>
    </source>
</evidence>
<protein>
    <submittedName>
        <fullName evidence="2">Uncharacterized protein</fullName>
    </submittedName>
</protein>
<evidence type="ECO:0000256" key="1">
    <source>
        <dbReference type="SAM" id="Coils"/>
    </source>
</evidence>
<reference evidence="2 3" key="1">
    <citation type="submission" date="2019-05" db="EMBL/GenBank/DDBJ databases">
        <authorList>
            <consortium name="Science for Life Laboratories"/>
        </authorList>
    </citation>
    <scope>NUCLEOTIDE SEQUENCE [LARGE SCALE GENOMIC DNA]</scope>
    <source>
        <strain evidence="2">Soil9</strain>
    </source>
</reference>